<dbReference type="EMBL" id="FNAP01000014">
    <property type="protein sequence ID" value="SDE87445.1"/>
    <property type="molecule type" value="Genomic_DNA"/>
</dbReference>
<dbReference type="GO" id="GO:0042918">
    <property type="term" value="P:alkanesulfonate transmembrane transport"/>
    <property type="evidence" value="ECO:0007669"/>
    <property type="project" value="TreeGrafter"/>
</dbReference>
<protein>
    <submittedName>
        <fullName evidence="4">TRAP transporter solute receptor, TAXI family</fullName>
    </submittedName>
</protein>
<dbReference type="PANTHER" id="PTHR30024">
    <property type="entry name" value="ALIPHATIC SULFONATES-BINDING PROTEIN-RELATED"/>
    <property type="match status" value="1"/>
</dbReference>
<reference evidence="4 5" key="1">
    <citation type="submission" date="2016-10" db="EMBL/GenBank/DDBJ databases">
        <authorList>
            <person name="de Groot N.N."/>
        </authorList>
    </citation>
    <scope>NUCLEOTIDE SEQUENCE [LARGE SCALE GENOMIC DNA]</scope>
    <source>
        <strain evidence="4 5">ATCC 700224</strain>
    </source>
</reference>
<dbReference type="PANTHER" id="PTHR30024:SF47">
    <property type="entry name" value="TAURINE-BINDING PERIPLASMIC PROTEIN"/>
    <property type="match status" value="1"/>
</dbReference>
<dbReference type="STRING" id="69960.SAMN05421720_11497"/>
<gene>
    <name evidence="4" type="ORF">SAMN05421720_11497</name>
</gene>
<keyword evidence="4" id="KW-0675">Receptor</keyword>
<accession>A0A1G7GH87</accession>
<organism evidence="4 5">
    <name type="scientific">Rhodospira trueperi</name>
    <dbReference type="NCBI Taxonomy" id="69960"/>
    <lineage>
        <taxon>Bacteria</taxon>
        <taxon>Pseudomonadati</taxon>
        <taxon>Pseudomonadota</taxon>
        <taxon>Alphaproteobacteria</taxon>
        <taxon>Rhodospirillales</taxon>
        <taxon>Rhodospirillaceae</taxon>
        <taxon>Rhodospira</taxon>
    </lineage>
</organism>
<proteinExistence type="inferred from homology"/>
<evidence type="ECO:0000313" key="4">
    <source>
        <dbReference type="EMBL" id="SDE87445.1"/>
    </source>
</evidence>
<comment type="subcellular location">
    <subcellularLocation>
        <location evidence="1">Periplasm</location>
    </subcellularLocation>
</comment>
<dbReference type="Gene3D" id="3.40.190.10">
    <property type="entry name" value="Periplasmic binding protein-like II"/>
    <property type="match status" value="2"/>
</dbReference>
<dbReference type="InterPro" id="IPR011852">
    <property type="entry name" value="TRAP_TAXI"/>
</dbReference>
<evidence type="ECO:0000256" key="3">
    <source>
        <dbReference type="ARBA" id="ARBA00022729"/>
    </source>
</evidence>
<dbReference type="Proteomes" id="UP000199412">
    <property type="component" value="Unassembled WGS sequence"/>
</dbReference>
<dbReference type="AlphaFoldDB" id="A0A1G7GH87"/>
<name>A0A1G7GH87_9PROT</name>
<comment type="similarity">
    <text evidence="2">Belongs to the bacterial solute-binding protein SsuA/TauA family.</text>
</comment>
<sequence length="410" mass="44325">MPTEWPPQVRALARATAEETGAARLSPIKKNREEIMTNRSVGAAFGAVLACASLPAAAQDLPDTMVWTSYDVGSAGYAEASAIADAFGKEYGTRVRIQPSGSGIGRLQPLLQGRADYAFLATEAFFVSEGVYDFATSDWGPHELRAVAGRPAGITLIAAGDAGIDTVADARGKRIAFVAGNPSVNVKCEAILAFGGLTLDDVEVITFPTYASAMSSMTRNESDATCTTPTTSQLYELAESPRGIYYAPLEPDNEEGWAKLLKVLPIMSPSEEDVAAGLAEGETAKMAAYRYPVVTTTPDKSADAVYAFIKALDETYDLYKDGTATMRRWSLDRAGRPAIDLPFHEGAIRYLREIGVWTEEDDAWNEKRLERMNALVEAWGSFKDGHSDLSDEDFAAAWMARRNEIVASLD</sequence>
<keyword evidence="5" id="KW-1185">Reference proteome</keyword>
<dbReference type="Pfam" id="PF16868">
    <property type="entry name" value="NMT1_3"/>
    <property type="match status" value="1"/>
</dbReference>
<evidence type="ECO:0000313" key="5">
    <source>
        <dbReference type="Proteomes" id="UP000199412"/>
    </source>
</evidence>
<evidence type="ECO:0000256" key="2">
    <source>
        <dbReference type="ARBA" id="ARBA00010742"/>
    </source>
</evidence>
<dbReference type="GO" id="GO:0042597">
    <property type="term" value="C:periplasmic space"/>
    <property type="evidence" value="ECO:0007669"/>
    <property type="project" value="UniProtKB-SubCell"/>
</dbReference>
<dbReference type="SUPFAM" id="SSF53850">
    <property type="entry name" value="Periplasmic binding protein-like II"/>
    <property type="match status" value="1"/>
</dbReference>
<evidence type="ECO:0000256" key="1">
    <source>
        <dbReference type="ARBA" id="ARBA00004418"/>
    </source>
</evidence>
<dbReference type="NCBIfam" id="TIGR02122">
    <property type="entry name" value="TRAP_TAXI"/>
    <property type="match status" value="1"/>
</dbReference>
<keyword evidence="3" id="KW-0732">Signal</keyword>